<dbReference type="InParanoid" id="A0A165FVM5"/>
<feature type="region of interest" description="Disordered" evidence="1">
    <location>
        <begin position="369"/>
        <end position="428"/>
    </location>
</feature>
<feature type="compositionally biased region" description="Polar residues" evidence="1">
    <location>
        <begin position="50"/>
        <end position="67"/>
    </location>
</feature>
<feature type="compositionally biased region" description="Basic and acidic residues" evidence="1">
    <location>
        <begin position="261"/>
        <end position="273"/>
    </location>
</feature>
<feature type="compositionally biased region" description="Low complexity" evidence="1">
    <location>
        <begin position="26"/>
        <end position="39"/>
    </location>
</feature>
<evidence type="ECO:0000313" key="2">
    <source>
        <dbReference type="EMBL" id="KZT57255.1"/>
    </source>
</evidence>
<sequence>MPSRVGPAQLTPTSNHEASTPLSGFAPQAQPSKSPSPSQELKATVMSHPYSAQQSNRSMVQAESPTSARRKGARGPGKKEPRERPTVSVRWEEGDLTDRLIQCIQVSDRWIAVFAQAPASGEGFHPRPGLPGVPKRDLHREIARHLFADDSRYAANDKTQWEALAVSVKNKLFKLQGLYNDCRTALGDLAEMAQDVDQATLTPEQLSIISQVREKFPQFWRLRDILARLPAQGTPQSPEGTRPGTSSASGIGQFYAGPSLKRKDAPSIEDLRASRRGAPFATRPTLSPRSAHGPQPGLGSFPSFLTPSPPREGPSIAEILGQLIERLDQQSRADDRRRQQARERWMERELQEREKQREHEREMMKLRVQLARARGESQAQSTPVDELEPEEEEEEDLLVEAEDGSEDAEGERDDSYLAADDAQDTPMG</sequence>
<proteinExistence type="predicted"/>
<accession>A0A165FVM5</accession>
<feature type="compositionally biased region" description="Acidic residues" evidence="1">
    <location>
        <begin position="385"/>
        <end position="412"/>
    </location>
</feature>
<dbReference type="AlphaFoldDB" id="A0A165FVM5"/>
<dbReference type="EMBL" id="KV423966">
    <property type="protein sequence ID" value="KZT57255.1"/>
    <property type="molecule type" value="Genomic_DNA"/>
</dbReference>
<evidence type="ECO:0000256" key="1">
    <source>
        <dbReference type="SAM" id="MobiDB-lite"/>
    </source>
</evidence>
<feature type="region of interest" description="Disordered" evidence="1">
    <location>
        <begin position="230"/>
        <end position="315"/>
    </location>
</feature>
<dbReference type="Proteomes" id="UP000076842">
    <property type="component" value="Unassembled WGS sequence"/>
</dbReference>
<feature type="compositionally biased region" description="Polar residues" evidence="1">
    <location>
        <begin position="10"/>
        <end position="22"/>
    </location>
</feature>
<protein>
    <submittedName>
        <fullName evidence="2">Uncharacterized protein</fullName>
    </submittedName>
</protein>
<feature type="compositionally biased region" description="Polar residues" evidence="1">
    <location>
        <begin position="233"/>
        <end position="250"/>
    </location>
</feature>
<gene>
    <name evidence="2" type="ORF">CALCODRAFT_496391</name>
</gene>
<feature type="compositionally biased region" description="Basic and acidic residues" evidence="1">
    <location>
        <begin position="77"/>
        <end position="88"/>
    </location>
</feature>
<organism evidence="2 3">
    <name type="scientific">Calocera cornea HHB12733</name>
    <dbReference type="NCBI Taxonomy" id="1353952"/>
    <lineage>
        <taxon>Eukaryota</taxon>
        <taxon>Fungi</taxon>
        <taxon>Dikarya</taxon>
        <taxon>Basidiomycota</taxon>
        <taxon>Agaricomycotina</taxon>
        <taxon>Dacrymycetes</taxon>
        <taxon>Dacrymycetales</taxon>
        <taxon>Dacrymycetaceae</taxon>
        <taxon>Calocera</taxon>
    </lineage>
</organism>
<keyword evidence="3" id="KW-1185">Reference proteome</keyword>
<evidence type="ECO:0000313" key="3">
    <source>
        <dbReference type="Proteomes" id="UP000076842"/>
    </source>
</evidence>
<name>A0A165FVM5_9BASI</name>
<feature type="region of interest" description="Disordered" evidence="1">
    <location>
        <begin position="1"/>
        <end position="88"/>
    </location>
</feature>
<reference evidence="2 3" key="1">
    <citation type="journal article" date="2016" name="Mol. Biol. Evol.">
        <title>Comparative Genomics of Early-Diverging Mushroom-Forming Fungi Provides Insights into the Origins of Lignocellulose Decay Capabilities.</title>
        <authorList>
            <person name="Nagy L.G."/>
            <person name="Riley R."/>
            <person name="Tritt A."/>
            <person name="Adam C."/>
            <person name="Daum C."/>
            <person name="Floudas D."/>
            <person name="Sun H."/>
            <person name="Yadav J.S."/>
            <person name="Pangilinan J."/>
            <person name="Larsson K.H."/>
            <person name="Matsuura K."/>
            <person name="Barry K."/>
            <person name="Labutti K."/>
            <person name="Kuo R."/>
            <person name="Ohm R.A."/>
            <person name="Bhattacharya S.S."/>
            <person name="Shirouzu T."/>
            <person name="Yoshinaga Y."/>
            <person name="Martin F.M."/>
            <person name="Grigoriev I.V."/>
            <person name="Hibbett D.S."/>
        </authorList>
    </citation>
    <scope>NUCLEOTIDE SEQUENCE [LARGE SCALE GENOMIC DNA]</scope>
    <source>
        <strain evidence="2 3">HHB12733</strain>
    </source>
</reference>
<dbReference type="OrthoDB" id="3353853at2759"/>